<dbReference type="PRINTS" id="PR00449">
    <property type="entry name" value="RASTRNSFRMNG"/>
</dbReference>
<dbReference type="SMART" id="SM00175">
    <property type="entry name" value="RAB"/>
    <property type="match status" value="1"/>
</dbReference>
<reference evidence="3" key="1">
    <citation type="journal article" date="2023" name="Insect Mol. Biol.">
        <title>Genome sequencing provides insights into the evolution of gene families encoding plant cell wall-degrading enzymes in longhorned beetles.</title>
        <authorList>
            <person name="Shin N.R."/>
            <person name="Okamura Y."/>
            <person name="Kirsch R."/>
            <person name="Pauchet Y."/>
        </authorList>
    </citation>
    <scope>NUCLEOTIDE SEQUENCE</scope>
    <source>
        <strain evidence="3">MMC_N1</strain>
    </source>
</reference>
<dbReference type="PANTHER" id="PTHR45775:SF6">
    <property type="entry name" value="RAD, GEM_KIR FAMILY MEMBER 2, ISOFORM C"/>
    <property type="match status" value="1"/>
</dbReference>
<dbReference type="Pfam" id="PF00071">
    <property type="entry name" value="Ras"/>
    <property type="match status" value="1"/>
</dbReference>
<accession>A0ABQ9JMX2</accession>
<dbReference type="Proteomes" id="UP001162164">
    <property type="component" value="Unassembled WGS sequence"/>
</dbReference>
<name>A0ABQ9JMX2_9CUCU</name>
<dbReference type="InterPro" id="IPR001806">
    <property type="entry name" value="Small_GTPase"/>
</dbReference>
<evidence type="ECO:0000256" key="1">
    <source>
        <dbReference type="ARBA" id="ARBA00008846"/>
    </source>
</evidence>
<dbReference type="InterPro" id="IPR027417">
    <property type="entry name" value="P-loop_NTPase"/>
</dbReference>
<comment type="similarity">
    <text evidence="1">Belongs to the small GTPase superfamily. RGK family.</text>
</comment>
<dbReference type="PANTHER" id="PTHR45775">
    <property type="entry name" value="RAD, GEM/KIR FAMILY MEMBER 2, ISOFORM C"/>
    <property type="match status" value="1"/>
</dbReference>
<dbReference type="PROSITE" id="PS51421">
    <property type="entry name" value="RAS"/>
    <property type="match status" value="1"/>
</dbReference>
<keyword evidence="4" id="KW-1185">Reference proteome</keyword>
<dbReference type="SUPFAM" id="SSF52540">
    <property type="entry name" value="P-loop containing nucleoside triphosphate hydrolases"/>
    <property type="match status" value="1"/>
</dbReference>
<comment type="caution">
    <text evidence="3">The sequence shown here is derived from an EMBL/GenBank/DDBJ whole genome shotgun (WGS) entry which is preliminary data.</text>
</comment>
<dbReference type="InterPro" id="IPR051641">
    <property type="entry name" value="RGK_GTP-binding_reg"/>
</dbReference>
<evidence type="ECO:0000313" key="4">
    <source>
        <dbReference type="Proteomes" id="UP001162164"/>
    </source>
</evidence>
<protein>
    <submittedName>
        <fullName evidence="3">Uncharacterized protein</fullName>
    </submittedName>
</protein>
<dbReference type="SMART" id="SM00173">
    <property type="entry name" value="RAS"/>
    <property type="match status" value="1"/>
</dbReference>
<evidence type="ECO:0000256" key="2">
    <source>
        <dbReference type="ARBA" id="ARBA00022553"/>
    </source>
</evidence>
<evidence type="ECO:0000313" key="3">
    <source>
        <dbReference type="EMBL" id="KAJ8979289.1"/>
    </source>
</evidence>
<dbReference type="Gene3D" id="3.40.50.300">
    <property type="entry name" value="P-loop containing nucleotide triphosphate hydrolases"/>
    <property type="match status" value="1"/>
</dbReference>
<keyword evidence="2" id="KW-0597">Phosphoprotein</keyword>
<gene>
    <name evidence="3" type="ORF">NQ317_004434</name>
</gene>
<dbReference type="EMBL" id="JAPWTJ010000354">
    <property type="protein sequence ID" value="KAJ8979289.1"/>
    <property type="molecule type" value="Genomic_DNA"/>
</dbReference>
<sequence length="150" mass="17066">MVENSLSTYEPHACVVVYSVVSRSSFQHTEDTLNYLWREGYTQEKSVIVVGNKADLARARVISANEGKALAVARDCKFIETSSGIQHNVDELLVGILKQIRLKESREKKKSNLKKENNKLHGSKTSLSLNIAREILQKNLHERYQQIKIL</sequence>
<organism evidence="3 4">
    <name type="scientific">Molorchus minor</name>
    <dbReference type="NCBI Taxonomy" id="1323400"/>
    <lineage>
        <taxon>Eukaryota</taxon>
        <taxon>Metazoa</taxon>
        <taxon>Ecdysozoa</taxon>
        <taxon>Arthropoda</taxon>
        <taxon>Hexapoda</taxon>
        <taxon>Insecta</taxon>
        <taxon>Pterygota</taxon>
        <taxon>Neoptera</taxon>
        <taxon>Endopterygota</taxon>
        <taxon>Coleoptera</taxon>
        <taxon>Polyphaga</taxon>
        <taxon>Cucujiformia</taxon>
        <taxon>Chrysomeloidea</taxon>
        <taxon>Cerambycidae</taxon>
        <taxon>Lamiinae</taxon>
        <taxon>Monochamini</taxon>
        <taxon>Molorchus</taxon>
    </lineage>
</organism>
<dbReference type="PROSITE" id="PS51419">
    <property type="entry name" value="RAB"/>
    <property type="match status" value="1"/>
</dbReference>
<proteinExistence type="inferred from homology"/>